<sequence length="934" mass="104311">MSDKPNDLPICSVVGVTVNLLSANTDPFDVRGTLDRSKKYPLVAADDEEGTSVQPPGSSDSYWLPSNFRKTDIGAQSAEGDLIVATGSELASDLETNPSLSITHAGISVEGSEGFRYSTSLKNNSLYGLYTSDQKVYSVGLKPGNDVYNFVSEEYVTAANALPDWVEEIGKEKDEDSLAEASDVVKKYQAFFTHYGSHVVEECLLGSRYQVLVESAETSIEAKDDFLRLFKDEYSGIFDTTAGPNIASSPEFNEYLRQRRSQCKILGGDIGTANALAHSPTNSEKFQDWMLTRTVESPHGLIHVKTASVSSFLERSENEEHQEAAAKLKPAMEYLSGIHTLKGTFSTLFLTSPGWIELSVTPLPGVTVRVVDKPSVVITQVSPASVKVQPVVKESYIEVGVIISAPDEQVDVSFSTSAPGALGALNTLSLTQYGPEKYRTAVRGVATADEAFSVSVPSLRSTGRFGGTGTLKGTLEVEAREAVRLDQEWHNALHLLPRLRQFPLWFGLCDNTRKTIYNYLRTPGNENSTFPSFSLLPPEIRSEIWCHALKQERLIKIYFQRDHHFTPVRSKPDGETPRYQLMVDGRKALSKLLRVNQESRQTALQFYRVKVPCKLSLNPEDEYVYEAIGYPVEAKPGVLYFNPEYDFLEIASDQWRGDDLFDLAYHLKNSYDPFHVGLLNLAIGGGNSLATTDLEQIDPLDVDAQIRQGFQETLAQLQEVFFITRTRAGRRISGLASGIPVVDSHKCIFNRSLPIATVTPRFERLQRDPRSVSKDLKQTHVGCGPMRMAYYWKCLLDRWSVSASQITYHFILAFEPPFLSHEIKDSESAGQWLQREEDEWTGKWRLDGEIKNGYWAKRSKSSGGEFYFDMVGALEGENKYEDLEKAVKPVFGFWIFPLRLFGKIPSSQKECYEVDGKQTLDLSGHWPGLGISLF</sequence>
<gene>
    <name evidence="1" type="ORF">N8T08_001802</name>
</gene>
<comment type="caution">
    <text evidence="1">The sequence shown here is derived from an EMBL/GenBank/DDBJ whole genome shotgun (WGS) entry which is preliminary data.</text>
</comment>
<name>A0ACC3B9C5_9EURO</name>
<evidence type="ECO:0000313" key="1">
    <source>
        <dbReference type="EMBL" id="KAK1147063.1"/>
    </source>
</evidence>
<dbReference type="Proteomes" id="UP001177260">
    <property type="component" value="Unassembled WGS sequence"/>
</dbReference>
<reference evidence="1 2" key="1">
    <citation type="journal article" date="2023" name="ACS Omega">
        <title>Identification of the Neoaspergillic Acid Biosynthesis Gene Cluster by Establishing an In Vitro CRISPR-Ribonucleoprotein Genetic System in Aspergillus melleus.</title>
        <authorList>
            <person name="Yuan B."/>
            <person name="Grau M.F."/>
            <person name="Murata R.M."/>
            <person name="Torok T."/>
            <person name="Venkateswaran K."/>
            <person name="Stajich J.E."/>
            <person name="Wang C.C.C."/>
        </authorList>
    </citation>
    <scope>NUCLEOTIDE SEQUENCE [LARGE SCALE GENOMIC DNA]</scope>
    <source>
        <strain evidence="1 2">IMV 1140</strain>
    </source>
</reference>
<keyword evidence="2" id="KW-1185">Reference proteome</keyword>
<evidence type="ECO:0000313" key="2">
    <source>
        <dbReference type="Proteomes" id="UP001177260"/>
    </source>
</evidence>
<organism evidence="1 2">
    <name type="scientific">Aspergillus melleus</name>
    <dbReference type="NCBI Taxonomy" id="138277"/>
    <lineage>
        <taxon>Eukaryota</taxon>
        <taxon>Fungi</taxon>
        <taxon>Dikarya</taxon>
        <taxon>Ascomycota</taxon>
        <taxon>Pezizomycotina</taxon>
        <taxon>Eurotiomycetes</taxon>
        <taxon>Eurotiomycetidae</taxon>
        <taxon>Eurotiales</taxon>
        <taxon>Aspergillaceae</taxon>
        <taxon>Aspergillus</taxon>
        <taxon>Aspergillus subgen. Circumdati</taxon>
    </lineage>
</organism>
<dbReference type="EMBL" id="JAOPJF010000013">
    <property type="protein sequence ID" value="KAK1147063.1"/>
    <property type="molecule type" value="Genomic_DNA"/>
</dbReference>
<protein>
    <submittedName>
        <fullName evidence="1">Uncharacterized protein</fullName>
    </submittedName>
</protein>
<accession>A0ACC3B9C5</accession>
<proteinExistence type="predicted"/>